<dbReference type="Gene3D" id="3.40.50.2300">
    <property type="match status" value="2"/>
</dbReference>
<dbReference type="SMART" id="SM00354">
    <property type="entry name" value="HTH_LACI"/>
    <property type="match status" value="1"/>
</dbReference>
<dbReference type="CDD" id="cd06267">
    <property type="entry name" value="PBP1_LacI_sugar_binding-like"/>
    <property type="match status" value="1"/>
</dbReference>
<keyword evidence="3" id="KW-0804">Transcription</keyword>
<dbReference type="Pfam" id="PF13377">
    <property type="entry name" value="Peripla_BP_3"/>
    <property type="match status" value="1"/>
</dbReference>
<sequence length="335" mass="35668">MSTGSRATTIAEVARQAGVSPATVSRVMNGRFLGEPHVEQRVRSVAQELNYWPNFRARSFALGKTNTVAFLVPDLSNPAFHAALTGLSSAAAEDAYRALVADSAESADDERLLATELRGRCDALVLCAPRMDEDDLVRVTEELAPVVLLNRSSPRVSAPTIAVDSHAGIERLARHLYDLGHRRIAYLEGPAGVANANRLKGIADVTEATSGIEIVRIAGGAGSRDGLDAAAAVAEAEVTAVLAFNDLVAIGLVHGLLGRGIRVPDDISVTGFDDIAFAQFMSPSLTTVSVPHEELGVLAWERMRALIEGTTPKHDVLFQPRLEVRESTAPPPRAD</sequence>
<accession>A0A4V0YD08</accession>
<dbReference type="Gene3D" id="1.10.260.40">
    <property type="entry name" value="lambda repressor-like DNA-binding domains"/>
    <property type="match status" value="1"/>
</dbReference>
<dbReference type="AlphaFoldDB" id="A0A4V0YD08"/>
<keyword evidence="2" id="KW-0238">DNA-binding</keyword>
<keyword evidence="1" id="KW-0805">Transcription regulation</keyword>
<evidence type="ECO:0000256" key="3">
    <source>
        <dbReference type="ARBA" id="ARBA00023163"/>
    </source>
</evidence>
<dbReference type="PANTHER" id="PTHR30146:SF138">
    <property type="entry name" value="TRANSCRIPTIONAL REGULATORY PROTEIN"/>
    <property type="match status" value="1"/>
</dbReference>
<dbReference type="CDD" id="cd01392">
    <property type="entry name" value="HTH_LacI"/>
    <property type="match status" value="1"/>
</dbReference>
<dbReference type="InterPro" id="IPR046335">
    <property type="entry name" value="LacI/GalR-like_sensor"/>
</dbReference>
<dbReference type="EMBL" id="CP035494">
    <property type="protein sequence ID" value="QAY59061.1"/>
    <property type="molecule type" value="Genomic_DNA"/>
</dbReference>
<protein>
    <submittedName>
        <fullName evidence="5">LacI family transcriptional regulator</fullName>
    </submittedName>
</protein>
<dbReference type="KEGG" id="mprt:ET475_03000"/>
<evidence type="ECO:0000259" key="4">
    <source>
        <dbReference type="PROSITE" id="PS50932"/>
    </source>
</evidence>
<keyword evidence="6" id="KW-1185">Reference proteome</keyword>
<organism evidence="5 6">
    <name type="scientific">Microbacterium protaetiae</name>
    <dbReference type="NCBI Taxonomy" id="2509458"/>
    <lineage>
        <taxon>Bacteria</taxon>
        <taxon>Bacillati</taxon>
        <taxon>Actinomycetota</taxon>
        <taxon>Actinomycetes</taxon>
        <taxon>Micrococcales</taxon>
        <taxon>Microbacteriaceae</taxon>
        <taxon>Microbacterium</taxon>
    </lineage>
</organism>
<dbReference type="GO" id="GO:0003700">
    <property type="term" value="F:DNA-binding transcription factor activity"/>
    <property type="evidence" value="ECO:0007669"/>
    <property type="project" value="TreeGrafter"/>
</dbReference>
<dbReference type="OrthoDB" id="3258243at2"/>
<dbReference type="Pfam" id="PF00356">
    <property type="entry name" value="LacI"/>
    <property type="match status" value="1"/>
</dbReference>
<dbReference type="SUPFAM" id="SSF53822">
    <property type="entry name" value="Periplasmic binding protein-like I"/>
    <property type="match status" value="1"/>
</dbReference>
<dbReference type="InterPro" id="IPR010982">
    <property type="entry name" value="Lambda_DNA-bd_dom_sf"/>
</dbReference>
<name>A0A4V0YD08_9MICO</name>
<evidence type="ECO:0000256" key="2">
    <source>
        <dbReference type="ARBA" id="ARBA00023125"/>
    </source>
</evidence>
<dbReference type="Proteomes" id="UP000293995">
    <property type="component" value="Chromosome"/>
</dbReference>
<dbReference type="InterPro" id="IPR028082">
    <property type="entry name" value="Peripla_BP_I"/>
</dbReference>
<dbReference type="SUPFAM" id="SSF47413">
    <property type="entry name" value="lambda repressor-like DNA-binding domains"/>
    <property type="match status" value="1"/>
</dbReference>
<dbReference type="GO" id="GO:0000976">
    <property type="term" value="F:transcription cis-regulatory region binding"/>
    <property type="evidence" value="ECO:0007669"/>
    <property type="project" value="TreeGrafter"/>
</dbReference>
<dbReference type="PROSITE" id="PS00356">
    <property type="entry name" value="HTH_LACI_1"/>
    <property type="match status" value="1"/>
</dbReference>
<proteinExistence type="predicted"/>
<evidence type="ECO:0000313" key="5">
    <source>
        <dbReference type="EMBL" id="QAY59061.1"/>
    </source>
</evidence>
<dbReference type="InterPro" id="IPR000843">
    <property type="entry name" value="HTH_LacI"/>
</dbReference>
<gene>
    <name evidence="5" type="ORF">ET475_03000</name>
</gene>
<dbReference type="PRINTS" id="PR00036">
    <property type="entry name" value="HTHLACI"/>
</dbReference>
<evidence type="ECO:0000313" key="6">
    <source>
        <dbReference type="Proteomes" id="UP000293995"/>
    </source>
</evidence>
<dbReference type="PROSITE" id="PS50932">
    <property type="entry name" value="HTH_LACI_2"/>
    <property type="match status" value="1"/>
</dbReference>
<evidence type="ECO:0000256" key="1">
    <source>
        <dbReference type="ARBA" id="ARBA00023015"/>
    </source>
</evidence>
<feature type="domain" description="HTH lacI-type" evidence="4">
    <location>
        <begin position="8"/>
        <end position="62"/>
    </location>
</feature>
<reference evidence="5 6" key="1">
    <citation type="submission" date="2019-01" db="EMBL/GenBank/DDBJ databases">
        <title>Genome sequencing of strain DFW100M-13.</title>
        <authorList>
            <person name="Heo J."/>
            <person name="Kim S.-J."/>
            <person name="Kim J.-S."/>
            <person name="Hong S.-B."/>
            <person name="Kwon S.-W."/>
        </authorList>
    </citation>
    <scope>NUCLEOTIDE SEQUENCE [LARGE SCALE GENOMIC DNA]</scope>
    <source>
        <strain evidence="5 6">DFW100M-13</strain>
    </source>
</reference>
<dbReference type="RefSeq" id="WP_129385879.1">
    <property type="nucleotide sequence ID" value="NZ_CP035494.1"/>
</dbReference>
<dbReference type="PANTHER" id="PTHR30146">
    <property type="entry name" value="LACI-RELATED TRANSCRIPTIONAL REPRESSOR"/>
    <property type="match status" value="1"/>
</dbReference>